<evidence type="ECO:0000256" key="1">
    <source>
        <dbReference type="ARBA" id="ARBA00023125"/>
    </source>
</evidence>
<dbReference type="Gene3D" id="1.10.10.60">
    <property type="entry name" value="Homeodomain-like"/>
    <property type="match status" value="1"/>
</dbReference>
<evidence type="ECO:0000259" key="3">
    <source>
        <dbReference type="PROSITE" id="PS51736"/>
    </source>
</evidence>
<dbReference type="GO" id="GO:0003677">
    <property type="term" value="F:DNA binding"/>
    <property type="evidence" value="ECO:0007669"/>
    <property type="project" value="UniProtKB-KW"/>
</dbReference>
<dbReference type="STRING" id="1441095.AM592_11610"/>
<evidence type="ECO:0000313" key="4">
    <source>
        <dbReference type="EMBL" id="ALC82160.1"/>
    </source>
</evidence>
<organism evidence="4 5">
    <name type="scientific">Bacillus gobiensis</name>
    <dbReference type="NCBI Taxonomy" id="1441095"/>
    <lineage>
        <taxon>Bacteria</taxon>
        <taxon>Bacillati</taxon>
        <taxon>Bacillota</taxon>
        <taxon>Bacilli</taxon>
        <taxon>Bacillales</taxon>
        <taxon>Bacillaceae</taxon>
        <taxon>Bacillus</taxon>
    </lineage>
</organism>
<keyword evidence="5" id="KW-1185">Reference proteome</keyword>
<reference evidence="5" key="1">
    <citation type="submission" date="2015-08" db="EMBL/GenBank/DDBJ databases">
        <title>Genome sequencing project for genomic taxonomy and phylogenomics of Bacillus-like bacteria.</title>
        <authorList>
            <person name="Liu B."/>
            <person name="Wang J."/>
            <person name="Zhu Y."/>
            <person name="Liu G."/>
            <person name="Chen Q."/>
            <person name="Chen Z."/>
            <person name="Lan J."/>
            <person name="Che J."/>
            <person name="Ge C."/>
            <person name="Shi H."/>
            <person name="Pan Z."/>
            <person name="Liu X."/>
        </authorList>
    </citation>
    <scope>NUCLEOTIDE SEQUENCE [LARGE SCALE GENOMIC DNA]</scope>
    <source>
        <strain evidence="5">FJAT-4402</strain>
    </source>
</reference>
<keyword evidence="1" id="KW-0238">DNA-binding</keyword>
<dbReference type="PATRIC" id="fig|1441095.3.peg.2534"/>
<name>A0A0M4FRI9_9BACI</name>
<dbReference type="GO" id="GO:0000150">
    <property type="term" value="F:DNA strand exchange activity"/>
    <property type="evidence" value="ECO:0007669"/>
    <property type="project" value="InterPro"/>
</dbReference>
<dbReference type="PANTHER" id="PTHR30461">
    <property type="entry name" value="DNA-INVERTASE FROM LAMBDOID PROPHAGE"/>
    <property type="match status" value="1"/>
</dbReference>
<dbReference type="RefSeq" id="WP_053603941.1">
    <property type="nucleotide sequence ID" value="NZ_CP012600.1"/>
</dbReference>
<gene>
    <name evidence="4" type="ORF">AM592_11610</name>
</gene>
<dbReference type="InterPro" id="IPR050639">
    <property type="entry name" value="SSR_resolvase"/>
</dbReference>
<dbReference type="Proteomes" id="UP000067625">
    <property type="component" value="Chromosome"/>
</dbReference>
<keyword evidence="2" id="KW-0233">DNA recombination</keyword>
<reference evidence="4 5" key="2">
    <citation type="journal article" date="2016" name="Int. J. Syst. Evol. Microbiol.">
        <title>Bacillus gobiensis sp. nov., isolated from a soil sample.</title>
        <authorList>
            <person name="Liu B."/>
            <person name="Liu G.H."/>
            <person name="Cetin S."/>
            <person name="Schumann P."/>
            <person name="Pan Z.Z."/>
            <person name="Chen Q.Q."/>
        </authorList>
    </citation>
    <scope>NUCLEOTIDE SEQUENCE [LARGE SCALE GENOMIC DNA]</scope>
    <source>
        <strain evidence="4 5">FJAT-4402</strain>
    </source>
</reference>
<sequence>MIIGYTRSFTREETTLQIAILKQFGCDKIYDEPNGVVNDQTELDKLLQSLSQGDKVVVYKLYCIANSTRHLIELTRFFKEYHIDFVSIRDQIDTSKKCGQIFFQFMENIQELKHDVISERTKAGLNEAKSRGSVGGRPRKPDRYVKRAIEMYLSGKFTIAQITIETGISKTTLYRYLEDSNKY</sequence>
<dbReference type="PROSITE" id="PS51736">
    <property type="entry name" value="RECOMBINASES_3"/>
    <property type="match status" value="1"/>
</dbReference>
<dbReference type="Gene3D" id="3.40.50.1390">
    <property type="entry name" value="Resolvase, N-terminal catalytic domain"/>
    <property type="match status" value="1"/>
</dbReference>
<dbReference type="Pfam" id="PF00239">
    <property type="entry name" value="Resolvase"/>
    <property type="match status" value="1"/>
</dbReference>
<feature type="domain" description="Resolvase/invertase-type recombinase catalytic" evidence="3">
    <location>
        <begin position="1"/>
        <end position="132"/>
    </location>
</feature>
<dbReference type="Pfam" id="PF02796">
    <property type="entry name" value="HTH_7"/>
    <property type="match status" value="1"/>
</dbReference>
<proteinExistence type="predicted"/>
<dbReference type="CDD" id="cd03768">
    <property type="entry name" value="SR_ResInv"/>
    <property type="match status" value="1"/>
</dbReference>
<accession>A0A0M4FRI9</accession>
<dbReference type="PANTHER" id="PTHR30461:SF2">
    <property type="entry name" value="SERINE RECOMBINASE PINE-RELATED"/>
    <property type="match status" value="1"/>
</dbReference>
<evidence type="ECO:0000256" key="2">
    <source>
        <dbReference type="ARBA" id="ARBA00023172"/>
    </source>
</evidence>
<dbReference type="EMBL" id="CP012600">
    <property type="protein sequence ID" value="ALC82160.1"/>
    <property type="molecule type" value="Genomic_DNA"/>
</dbReference>
<dbReference type="OrthoDB" id="9797501at2"/>
<dbReference type="InterPro" id="IPR006119">
    <property type="entry name" value="Resolv_N"/>
</dbReference>
<dbReference type="SMART" id="SM00857">
    <property type="entry name" value="Resolvase"/>
    <property type="match status" value="1"/>
</dbReference>
<protein>
    <submittedName>
        <fullName evidence="4">Resolvase</fullName>
    </submittedName>
</protein>
<dbReference type="InterPro" id="IPR006120">
    <property type="entry name" value="Resolvase_HTH_dom"/>
</dbReference>
<dbReference type="InterPro" id="IPR036162">
    <property type="entry name" value="Resolvase-like_N_sf"/>
</dbReference>
<evidence type="ECO:0000313" key="5">
    <source>
        <dbReference type="Proteomes" id="UP000067625"/>
    </source>
</evidence>
<dbReference type="SUPFAM" id="SSF53041">
    <property type="entry name" value="Resolvase-like"/>
    <property type="match status" value="1"/>
</dbReference>
<dbReference type="AlphaFoldDB" id="A0A0M4FRI9"/>